<feature type="domain" description="Thyroglobulin type-1" evidence="10">
    <location>
        <begin position="556"/>
        <end position="624"/>
    </location>
</feature>
<feature type="disulfide bond" evidence="5">
    <location>
        <begin position="1042"/>
        <end position="1062"/>
    </location>
</feature>
<dbReference type="GO" id="GO:0007160">
    <property type="term" value="P:cell-matrix adhesion"/>
    <property type="evidence" value="ECO:0007669"/>
    <property type="project" value="TreeGrafter"/>
</dbReference>
<evidence type="ECO:0000259" key="12">
    <source>
        <dbReference type="PROSITE" id="PS51390"/>
    </source>
</evidence>
<dbReference type="CDD" id="cd00191">
    <property type="entry name" value="TY"/>
    <property type="match status" value="5"/>
</dbReference>
<dbReference type="InterPro" id="IPR011061">
    <property type="entry name" value="Hirudin/antistatin"/>
</dbReference>
<dbReference type="InterPro" id="IPR008197">
    <property type="entry name" value="WAP_dom"/>
</dbReference>
<dbReference type="InterPro" id="IPR036880">
    <property type="entry name" value="Kunitz_BPTI_sf"/>
</dbReference>
<keyword evidence="2" id="KW-0964">Secreted</keyword>
<dbReference type="PROSITE" id="PS00280">
    <property type="entry name" value="BPTI_KUNITZ_1"/>
    <property type="match status" value="1"/>
</dbReference>
<dbReference type="SUPFAM" id="SSF57362">
    <property type="entry name" value="BPTI-like"/>
    <property type="match status" value="1"/>
</dbReference>
<dbReference type="InterPro" id="IPR002223">
    <property type="entry name" value="Kunitz_BPTI"/>
</dbReference>
<reference evidence="13" key="1">
    <citation type="submission" date="2019-08" db="EMBL/GenBank/DDBJ databases">
        <title>The genome of the North American firefly Photinus pyralis.</title>
        <authorList>
            <consortium name="Photinus pyralis genome working group"/>
            <person name="Fallon T.R."/>
            <person name="Sander Lower S.E."/>
            <person name="Weng J.-K."/>
        </authorList>
    </citation>
    <scope>NUCLEOTIDE SEQUENCE</scope>
    <source>
        <strain evidence="13">TRF0915ILg1</strain>
        <tissue evidence="13">Whole body</tissue>
    </source>
</reference>
<dbReference type="SMART" id="SM00131">
    <property type="entry name" value="KU"/>
    <property type="match status" value="1"/>
</dbReference>
<feature type="region of interest" description="Disordered" evidence="6">
    <location>
        <begin position="1354"/>
        <end position="1377"/>
    </location>
</feature>
<dbReference type="InterPro" id="IPR036857">
    <property type="entry name" value="Thyroglobulin_1_sf"/>
</dbReference>
<dbReference type="PRINTS" id="PR00759">
    <property type="entry name" value="BASICPTASE"/>
</dbReference>
<keyword evidence="3" id="KW-0677">Repeat</keyword>
<feature type="domain" description="Thyroglobulin type-1" evidence="10">
    <location>
        <begin position="995"/>
        <end position="1062"/>
    </location>
</feature>
<feature type="domain" description="Thyroglobulin type-1" evidence="10">
    <location>
        <begin position="742"/>
        <end position="812"/>
    </location>
</feature>
<evidence type="ECO:0000256" key="3">
    <source>
        <dbReference type="ARBA" id="ARBA00022737"/>
    </source>
</evidence>
<feature type="domain" description="Thyroglobulin type-1" evidence="10">
    <location>
        <begin position="315"/>
        <end position="382"/>
    </location>
</feature>
<feature type="disulfide bond" evidence="5">
    <location>
        <begin position="1033"/>
        <end position="1040"/>
    </location>
</feature>
<feature type="transmembrane region" description="Helical" evidence="7">
    <location>
        <begin position="1296"/>
        <end position="1321"/>
    </location>
</feature>
<feature type="domain" description="Antistasin-like" evidence="11">
    <location>
        <begin position="149"/>
        <end position="174"/>
    </location>
</feature>
<feature type="domain" description="WAP" evidence="12">
    <location>
        <begin position="266"/>
        <end position="313"/>
    </location>
</feature>
<evidence type="ECO:0000256" key="4">
    <source>
        <dbReference type="ARBA" id="ARBA00023157"/>
    </source>
</evidence>
<dbReference type="Pfam" id="PF00014">
    <property type="entry name" value="Kunitz_BPTI"/>
    <property type="match status" value="1"/>
</dbReference>
<dbReference type="SMART" id="SM00289">
    <property type="entry name" value="WR1"/>
    <property type="match status" value="4"/>
</dbReference>
<dbReference type="PROSITE" id="PS51162">
    <property type="entry name" value="THYROGLOBULIN_1_2"/>
    <property type="match status" value="6"/>
</dbReference>
<dbReference type="InterPro" id="IPR028150">
    <property type="entry name" value="Lustrin_cystein"/>
</dbReference>
<comment type="subcellular location">
    <subcellularLocation>
        <location evidence="1">Secreted</location>
    </subcellularLocation>
</comment>
<dbReference type="InterPro" id="IPR000716">
    <property type="entry name" value="Thyroglobulin_1"/>
</dbReference>
<dbReference type="InterPro" id="IPR020901">
    <property type="entry name" value="Prtase_inh_Kunz-CS"/>
</dbReference>
<feature type="domain" description="WAP" evidence="12">
    <location>
        <begin position="693"/>
        <end position="740"/>
    </location>
</feature>
<dbReference type="Gene3D" id="4.10.75.10">
    <property type="entry name" value="Elafin-like"/>
    <property type="match status" value="2"/>
</dbReference>
<dbReference type="SMART" id="SM00211">
    <property type="entry name" value="TY"/>
    <property type="match status" value="6"/>
</dbReference>
<evidence type="ECO:0000313" key="13">
    <source>
        <dbReference type="EMBL" id="KAF2899000.1"/>
    </source>
</evidence>
<dbReference type="EMBL" id="VTPC01003132">
    <property type="protein sequence ID" value="KAF2899000.1"/>
    <property type="molecule type" value="Genomic_DNA"/>
</dbReference>
<feature type="region of interest" description="Disordered" evidence="6">
    <location>
        <begin position="519"/>
        <end position="549"/>
    </location>
</feature>
<protein>
    <submittedName>
        <fullName evidence="13">Uncharacterized protein</fullName>
    </submittedName>
</protein>
<dbReference type="CDD" id="cd00109">
    <property type="entry name" value="Kunitz-type"/>
    <property type="match status" value="1"/>
</dbReference>
<feature type="disulfide bond" evidence="5">
    <location>
        <begin position="782"/>
        <end position="789"/>
    </location>
</feature>
<dbReference type="Pfam" id="PF00095">
    <property type="entry name" value="WAP"/>
    <property type="match status" value="2"/>
</dbReference>
<keyword evidence="14" id="KW-1185">Reference proteome</keyword>
<dbReference type="PROSITE" id="PS51252">
    <property type="entry name" value="ANTISTASIN"/>
    <property type="match status" value="4"/>
</dbReference>
<feature type="domain" description="Thyroglobulin type-1" evidence="10">
    <location>
        <begin position="1118"/>
        <end position="1167"/>
    </location>
</feature>
<dbReference type="Proteomes" id="UP000801492">
    <property type="component" value="Unassembled WGS sequence"/>
</dbReference>
<proteinExistence type="predicted"/>
<dbReference type="InterPro" id="IPR036645">
    <property type="entry name" value="Elafin-like_sf"/>
</dbReference>
<dbReference type="Pfam" id="PF00086">
    <property type="entry name" value="Thyroglobulin_1"/>
    <property type="match status" value="6"/>
</dbReference>
<name>A0A8K0D3Y1_IGNLU</name>
<dbReference type="InterPro" id="IPR004094">
    <property type="entry name" value="Antistasin-like"/>
</dbReference>
<dbReference type="SMART" id="SM00217">
    <property type="entry name" value="WAP"/>
    <property type="match status" value="2"/>
</dbReference>
<keyword evidence="7" id="KW-0472">Membrane</keyword>
<feature type="domain" description="Antistasin-like" evidence="11">
    <location>
        <begin position="402"/>
        <end position="427"/>
    </location>
</feature>
<keyword evidence="7" id="KW-1133">Transmembrane helix</keyword>
<dbReference type="Pfam" id="PF14625">
    <property type="entry name" value="Lustrin_cystein"/>
    <property type="match status" value="3"/>
</dbReference>
<dbReference type="GO" id="GO:0005604">
    <property type="term" value="C:basement membrane"/>
    <property type="evidence" value="ECO:0007669"/>
    <property type="project" value="TreeGrafter"/>
</dbReference>
<organism evidence="13 14">
    <name type="scientific">Ignelater luminosus</name>
    <name type="common">Cucubano</name>
    <name type="synonym">Pyrophorus luminosus</name>
    <dbReference type="NCBI Taxonomy" id="2038154"/>
    <lineage>
        <taxon>Eukaryota</taxon>
        <taxon>Metazoa</taxon>
        <taxon>Ecdysozoa</taxon>
        <taxon>Arthropoda</taxon>
        <taxon>Hexapoda</taxon>
        <taxon>Insecta</taxon>
        <taxon>Pterygota</taxon>
        <taxon>Neoptera</taxon>
        <taxon>Endopterygota</taxon>
        <taxon>Coleoptera</taxon>
        <taxon>Polyphaga</taxon>
        <taxon>Elateriformia</taxon>
        <taxon>Elateroidea</taxon>
        <taxon>Elateridae</taxon>
        <taxon>Agrypninae</taxon>
        <taxon>Pyrophorini</taxon>
        <taxon>Ignelater</taxon>
    </lineage>
</organism>
<dbReference type="Gene3D" id="4.10.410.10">
    <property type="entry name" value="Pancreatic trypsin inhibitor Kunitz domain"/>
    <property type="match status" value="1"/>
</dbReference>
<dbReference type="Pfam" id="PF02822">
    <property type="entry name" value="Antistasin"/>
    <property type="match status" value="4"/>
</dbReference>
<feature type="disulfide bond" evidence="5">
    <location>
        <begin position="353"/>
        <end position="360"/>
    </location>
</feature>
<evidence type="ECO:0000256" key="6">
    <source>
        <dbReference type="SAM" id="MobiDB-lite"/>
    </source>
</evidence>
<feature type="chain" id="PRO_5035425595" evidence="8">
    <location>
        <begin position="22"/>
        <end position="1377"/>
    </location>
</feature>
<sequence>MLPSRFVLFGIFVLFVSFTSAKKEKINQSESKCPEITECPFKSEKCSDDDDCNPDSICCKSPCGNVCTKQLHTGCETLRKAASRRAKSLGVDVKSVRTPRCNKSGGFEPVQCDNEIVSSCWCIDEQGFELPGTRAPAAALVNCTAPKPCAAHTCRMFCPHGFALDTDGCPLCRCRDPCDDIRCPNTLDCQLEELACSDPPCPPVPTCKRGRSLDNICPVGDPLRISDTIRPFLCGNEPSKPTCPPLYQCLVQQGNDYGVCCPASLKIQKTGTCPASLEKDSECGSLCTHDLECPSIQKCCVTEQCGSSCVHPKNVTECYHQKTLSELLTVNERMGRGYIPQCSEDGQFEPKQCSRNGLVCWCVDRLGIKIKGSMGSAETVNCSLADARTHSAGRSIDRIDNCEKLECAAVCEYGFKLDDSNCPTCKCDDPCEGYACPEDEECVAVRESNCSDFLCPTLPVCRPKTVYVNPCKQGAPLTDDLSGAPIACALRSNEDGTVCPGRYECTAVAGSTQSVCCPMEEKDEEQEEEEQQQSEENVNEDELQGDSSNYESERVQTMCEYLQSFADNMEGTREGMALALPQPACDSEGNYEPTQCNDNDCWCADQFGTEIPKTRGEANATKNCDKLRQSLDCLDLTCRMGCDYGFVLEEETGCPSCQCRDPCSSITCNEDQQCQMVEVSCKDHYCPPVPACLPKKIGQCPYLVPAATVSCDFECNSDLFCNGTERCCSNGCGTQCVEPLLLTGCQHQRAVAQHQAHESGTPAGRVYIPQCKEDGSYEPLQCNPGAQECWCVDFRGFEISKSRTPLRNRPKCDSKSPPGDCPLAKCREDCEHGFKLDENGCRTCKCIDPCSKINCRGDGEACRLVSVECVDWPCPSVPMCLPKKDNPCQSGEPLRLGDSDEVVTCGPDYESCPSSHKCQLSPLGEYAVCCPKPRDVCFESVDKGYCSNSEMMRNLSRFYFNSRTNKCESFTYSGCQGNHNNFHTEDMCKIVCPVLSQCERLREKNQRASIRYKKPTFTPRCDPSNGNWETVQCMEHVGVCWCVNPQGEPLKGTIIRGNNPECNFRQARGRIRDKFQSSDADLVLEELMMQLAYLDYNNEDPDMNTDENNVVNWELPLRSRCEALGAQCDSQGKFLPAQCEEEQCWCVDEAGNQLPHTNTFRKGEHLCLPTPVESVDITLGFRGEYDDISAIPVVNNINRLVKNLKGTVRNNELIAEPTSDALYVKLSLVGSNKVDVAYRLEQMVLQQRLPGMTPDITRSRFIHQLGSGEPSTAERVIALEHREIVSQSPVSMIAPYHTALIVIASASAFVICTLTLLVILYRRKMANISHSANKMLDGHQRFLSTNRPIYIELPNEKLTPPSIRQDRGQDNKSTTDS</sequence>
<feature type="domain" description="Antistasin-like" evidence="11">
    <location>
        <begin position="633"/>
        <end position="659"/>
    </location>
</feature>
<gene>
    <name evidence="13" type="ORF">ILUMI_07174</name>
</gene>
<evidence type="ECO:0000259" key="10">
    <source>
        <dbReference type="PROSITE" id="PS51162"/>
    </source>
</evidence>
<dbReference type="OrthoDB" id="406800at2759"/>
<accession>A0A8K0D3Y1</accession>
<dbReference type="PROSITE" id="PS51390">
    <property type="entry name" value="WAP"/>
    <property type="match status" value="2"/>
</dbReference>
<dbReference type="SUPFAM" id="SSF57610">
    <property type="entry name" value="Thyroglobulin type-1 domain"/>
    <property type="match status" value="6"/>
</dbReference>
<feature type="domain" description="BPTI/Kunitz inhibitor" evidence="9">
    <location>
        <begin position="937"/>
        <end position="992"/>
    </location>
</feature>
<evidence type="ECO:0000256" key="1">
    <source>
        <dbReference type="ARBA" id="ARBA00004613"/>
    </source>
</evidence>
<evidence type="ECO:0000259" key="11">
    <source>
        <dbReference type="PROSITE" id="PS51252"/>
    </source>
</evidence>
<comment type="caution">
    <text evidence="13">The sequence shown here is derived from an EMBL/GenBank/DDBJ whole genome shotgun (WGS) entry which is preliminary data.</text>
</comment>
<evidence type="ECO:0000256" key="5">
    <source>
        <dbReference type="PROSITE-ProRule" id="PRU00500"/>
    </source>
</evidence>
<feature type="domain" description="Thyroglobulin type-1" evidence="10">
    <location>
        <begin position="72"/>
        <end position="143"/>
    </location>
</feature>
<dbReference type="Gene3D" id="2.10.22.10">
    <property type="entry name" value="Antistasin, domain 1"/>
    <property type="match status" value="4"/>
</dbReference>
<evidence type="ECO:0000256" key="8">
    <source>
        <dbReference type="SAM" id="SignalP"/>
    </source>
</evidence>
<dbReference type="GO" id="GO:0005615">
    <property type="term" value="C:extracellular space"/>
    <property type="evidence" value="ECO:0007669"/>
    <property type="project" value="TreeGrafter"/>
</dbReference>
<dbReference type="PROSITE" id="PS00484">
    <property type="entry name" value="THYROGLOBULIN_1_1"/>
    <property type="match status" value="3"/>
</dbReference>
<dbReference type="PANTHER" id="PTHR12352">
    <property type="entry name" value="SECRETED MODULAR CALCIUM-BINDING PROTEIN"/>
    <property type="match status" value="1"/>
</dbReference>
<feature type="domain" description="Antistasin-like" evidence="11">
    <location>
        <begin position="821"/>
        <end position="846"/>
    </location>
</feature>
<evidence type="ECO:0000313" key="14">
    <source>
        <dbReference type="Proteomes" id="UP000801492"/>
    </source>
</evidence>
<feature type="signal peptide" evidence="8">
    <location>
        <begin position="1"/>
        <end position="21"/>
    </location>
</feature>
<dbReference type="Gene3D" id="4.10.800.10">
    <property type="entry name" value="Thyroglobulin type-1"/>
    <property type="match status" value="6"/>
</dbReference>
<dbReference type="PANTHER" id="PTHR12352:SF31">
    <property type="entry name" value="PAPILIN-LIKE PROTEIN"/>
    <property type="match status" value="1"/>
</dbReference>
<evidence type="ECO:0000256" key="2">
    <source>
        <dbReference type="ARBA" id="ARBA00022525"/>
    </source>
</evidence>
<dbReference type="SUPFAM" id="SSF57262">
    <property type="entry name" value="Leech antihemostatic proteins"/>
    <property type="match status" value="3"/>
</dbReference>
<dbReference type="InterPro" id="IPR051950">
    <property type="entry name" value="Dev_reg/Prot_inhib"/>
</dbReference>
<dbReference type="PROSITE" id="PS50279">
    <property type="entry name" value="BPTI_KUNITZ_2"/>
    <property type="match status" value="1"/>
</dbReference>
<keyword evidence="8" id="KW-0732">Signal</keyword>
<evidence type="ECO:0000256" key="7">
    <source>
        <dbReference type="SAM" id="Phobius"/>
    </source>
</evidence>
<keyword evidence="4 5" id="KW-1015">Disulfide bond</keyword>
<feature type="compositionally biased region" description="Acidic residues" evidence="6">
    <location>
        <begin position="521"/>
        <end position="544"/>
    </location>
</feature>
<feature type="compositionally biased region" description="Basic and acidic residues" evidence="6">
    <location>
        <begin position="1364"/>
        <end position="1377"/>
    </location>
</feature>
<dbReference type="GO" id="GO:0004867">
    <property type="term" value="F:serine-type endopeptidase inhibitor activity"/>
    <property type="evidence" value="ECO:0007669"/>
    <property type="project" value="InterPro"/>
</dbReference>
<dbReference type="InterPro" id="IPR006150">
    <property type="entry name" value="Cys_repeat_1"/>
</dbReference>
<feature type="disulfide bond" evidence="5">
    <location>
        <begin position="362"/>
        <end position="382"/>
    </location>
</feature>
<keyword evidence="7" id="KW-0812">Transmembrane</keyword>
<comment type="caution">
    <text evidence="5">Lacks conserved residue(s) required for the propagation of feature annotation.</text>
</comment>
<evidence type="ECO:0000259" key="9">
    <source>
        <dbReference type="PROSITE" id="PS50279"/>
    </source>
</evidence>